<dbReference type="FunFam" id="1.10.150.20:FF:000007">
    <property type="entry name" value="DNA ligase"/>
    <property type="match status" value="1"/>
</dbReference>
<dbReference type="NCBIfam" id="NF005932">
    <property type="entry name" value="PRK07956.1"/>
    <property type="match status" value="1"/>
</dbReference>
<dbReference type="Gene3D" id="2.40.50.140">
    <property type="entry name" value="Nucleic acid-binding proteins"/>
    <property type="match status" value="1"/>
</dbReference>
<feature type="binding site" evidence="14">
    <location>
        <begin position="36"/>
        <end position="40"/>
    </location>
    <ligand>
        <name>NAD(+)</name>
        <dbReference type="ChEBI" id="CHEBI:57540"/>
    </ligand>
</feature>
<dbReference type="AlphaFoldDB" id="A0A399FVC4"/>
<evidence type="ECO:0000256" key="5">
    <source>
        <dbReference type="ARBA" id="ARBA00022705"/>
    </source>
</evidence>
<sequence>MEKAPNNLLQRASELCFKINYHNYRYHILDDPEISDAEYDSLMRELQDLENKYPSLRKSDSPTQKLGAPITKTFDAVPHRVPMLSLGNAFNRTEVEKWVKRVKSGIGKDEVVEFVTEPKLDGCAVELIYQNGVFTRGATRGDGMTGEDITYNLMTIKDIPSRLSGKNIPSYLEVRGEVYMEIEAFSELNRTQAKSEGKLFANPRNAAAGSLRQLNPAVTASRALNLLLYDVGEAEGVRFGNHLEMLSVLSVLGLRTIEKASLCRSTSDIFHYYDKLAAERSNLPYEVDGIVVKVNNFDLHKKLGTRTREPRWAIAYKLPSQEEVSKILDIVVQVGRTGVLTPVAHLEPIKIGGVTVTNATLHNEDMILEKDLRIGDYVLVRRAGSVIPEIVKSIPQRRRGSEKKFQMLRHCPVCNSKIVKLAEEVAYRCPNVSCSAQVRLGIRHFSSRGAMDIESLGPKLITQLLEKELIKDAGDLYFLQEEQLSGLERMGEQSARNLIKAIEESRSKPLFRLIYALGIRHVGEHIAEVLAREFGSIDAIMNAELEDMENIYEIGPTVATAVHQFFQEEKNQITINKLKKAGVAFSSTGQTEKKKLSGKKLVFTGTLSTMSRTDAETKVRELGGIPSSNVGKQIDYLVAGKDPGSKLAKGRKLGINIITEDEFLTLLR</sequence>
<keyword evidence="8 14" id="KW-0862">Zinc</keyword>
<dbReference type="SMART" id="SM00278">
    <property type="entry name" value="HhH1"/>
    <property type="match status" value="4"/>
</dbReference>
<keyword evidence="9 14" id="KW-0460">Magnesium</keyword>
<evidence type="ECO:0000256" key="3">
    <source>
        <dbReference type="ARBA" id="ARBA00013308"/>
    </source>
</evidence>
<evidence type="ECO:0000313" key="16">
    <source>
        <dbReference type="EMBL" id="RII00114.1"/>
    </source>
</evidence>
<feature type="binding site" evidence="14">
    <location>
        <position position="117"/>
    </location>
    <ligand>
        <name>NAD(+)</name>
        <dbReference type="ChEBI" id="CHEBI:57540"/>
    </ligand>
</feature>
<dbReference type="InterPro" id="IPR001357">
    <property type="entry name" value="BRCT_dom"/>
</dbReference>
<dbReference type="CDD" id="cd17748">
    <property type="entry name" value="BRCT_DNA_ligase_like"/>
    <property type="match status" value="1"/>
</dbReference>
<dbReference type="InterPro" id="IPR003583">
    <property type="entry name" value="Hlx-hairpin-Hlx_DNA-bd_motif"/>
</dbReference>
<dbReference type="Proteomes" id="UP000266287">
    <property type="component" value="Unassembled WGS sequence"/>
</dbReference>
<feature type="active site" description="N6-AMP-lysine intermediate" evidence="14">
    <location>
        <position position="119"/>
    </location>
</feature>
<keyword evidence="6 14" id="KW-0479">Metal-binding</keyword>
<dbReference type="SUPFAM" id="SSF47781">
    <property type="entry name" value="RuvA domain 2-like"/>
    <property type="match status" value="1"/>
</dbReference>
<comment type="cofactor">
    <cofactor evidence="14">
        <name>Mg(2+)</name>
        <dbReference type="ChEBI" id="CHEBI:18420"/>
    </cofactor>
    <cofactor evidence="14">
        <name>Mn(2+)</name>
        <dbReference type="ChEBI" id="CHEBI:29035"/>
    </cofactor>
</comment>
<dbReference type="InterPro" id="IPR004149">
    <property type="entry name" value="Znf_DNAligase_C4"/>
</dbReference>
<keyword evidence="14" id="KW-0464">Manganese</keyword>
<comment type="function">
    <text evidence="1 14">DNA ligase that catalyzes the formation of phosphodiester linkages between 5'-phosphoryl and 3'-hydroxyl groups in double-stranded DNA using NAD as a coenzyme and as the energy source for the reaction. It is essential for DNA replication and repair of damaged DNA.</text>
</comment>
<evidence type="ECO:0000256" key="6">
    <source>
        <dbReference type="ARBA" id="ARBA00022723"/>
    </source>
</evidence>
<dbReference type="GO" id="GO:0006281">
    <property type="term" value="P:DNA repair"/>
    <property type="evidence" value="ECO:0007669"/>
    <property type="project" value="UniProtKB-KW"/>
</dbReference>
<keyword evidence="11 14" id="KW-0234">DNA repair</keyword>
<evidence type="ECO:0000256" key="12">
    <source>
        <dbReference type="ARBA" id="ARBA00034005"/>
    </source>
</evidence>
<dbReference type="FunFam" id="1.10.150.20:FF:000006">
    <property type="entry name" value="DNA ligase"/>
    <property type="match status" value="1"/>
</dbReference>
<keyword evidence="5 14" id="KW-0235">DNA replication</keyword>
<dbReference type="Pfam" id="PF00533">
    <property type="entry name" value="BRCT"/>
    <property type="match status" value="1"/>
</dbReference>
<dbReference type="Pfam" id="PF03120">
    <property type="entry name" value="OB_DNA_ligase"/>
    <property type="match status" value="1"/>
</dbReference>
<evidence type="ECO:0000256" key="14">
    <source>
        <dbReference type="HAMAP-Rule" id="MF_01588"/>
    </source>
</evidence>
<dbReference type="SMART" id="SM00532">
    <property type="entry name" value="LIGANc"/>
    <property type="match status" value="1"/>
</dbReference>
<dbReference type="Pfam" id="PF12826">
    <property type="entry name" value="HHH_2"/>
    <property type="match status" value="1"/>
</dbReference>
<feature type="binding site" evidence="14">
    <location>
        <position position="317"/>
    </location>
    <ligand>
        <name>NAD(+)</name>
        <dbReference type="ChEBI" id="CHEBI:57540"/>
    </ligand>
</feature>
<feature type="domain" description="BRCT" evidence="15">
    <location>
        <begin position="591"/>
        <end position="668"/>
    </location>
</feature>
<dbReference type="Gene3D" id="3.30.470.30">
    <property type="entry name" value="DNA ligase/mRNA capping enzyme"/>
    <property type="match status" value="1"/>
</dbReference>
<dbReference type="NCBIfam" id="TIGR00575">
    <property type="entry name" value="dnlj"/>
    <property type="match status" value="1"/>
</dbReference>
<proteinExistence type="inferred from homology"/>
<dbReference type="GO" id="GO:0003677">
    <property type="term" value="F:DNA binding"/>
    <property type="evidence" value="ECO:0007669"/>
    <property type="project" value="InterPro"/>
</dbReference>
<feature type="binding site" evidence="14">
    <location>
        <begin position="85"/>
        <end position="86"/>
    </location>
    <ligand>
        <name>NAD(+)</name>
        <dbReference type="ChEBI" id="CHEBI:57540"/>
    </ligand>
</feature>
<dbReference type="InterPro" id="IPR004150">
    <property type="entry name" value="NAD_DNA_ligase_OB"/>
</dbReference>
<feature type="binding site" evidence="14">
    <location>
        <position position="140"/>
    </location>
    <ligand>
        <name>NAD(+)</name>
        <dbReference type="ChEBI" id="CHEBI:57540"/>
    </ligand>
</feature>
<dbReference type="PROSITE" id="PS01056">
    <property type="entry name" value="DNA_LIGASE_N2"/>
    <property type="match status" value="1"/>
</dbReference>
<evidence type="ECO:0000313" key="17">
    <source>
        <dbReference type="Proteomes" id="UP000266287"/>
    </source>
</evidence>
<evidence type="ECO:0000256" key="4">
    <source>
        <dbReference type="ARBA" id="ARBA00022598"/>
    </source>
</evidence>
<dbReference type="GO" id="GO:0006260">
    <property type="term" value="P:DNA replication"/>
    <property type="evidence" value="ECO:0007669"/>
    <property type="project" value="UniProtKB-KW"/>
</dbReference>
<feature type="binding site" evidence="14">
    <location>
        <position position="177"/>
    </location>
    <ligand>
        <name>NAD(+)</name>
        <dbReference type="ChEBI" id="CHEBI:57540"/>
    </ligand>
</feature>
<keyword evidence="4 14" id="KW-0436">Ligase</keyword>
<gene>
    <name evidence="14 16" type="primary">ligA</name>
    <name evidence="16" type="ORF">B9J77_03650</name>
</gene>
<comment type="similarity">
    <text evidence="13 14">Belongs to the NAD-dependent DNA ligase family. LigA subfamily.</text>
</comment>
<dbReference type="GO" id="GO:0046872">
    <property type="term" value="F:metal ion binding"/>
    <property type="evidence" value="ECO:0007669"/>
    <property type="project" value="UniProtKB-KW"/>
</dbReference>
<dbReference type="PROSITE" id="PS50172">
    <property type="entry name" value="BRCT"/>
    <property type="match status" value="1"/>
</dbReference>
<evidence type="ECO:0000256" key="11">
    <source>
        <dbReference type="ARBA" id="ARBA00023204"/>
    </source>
</evidence>
<dbReference type="CDD" id="cd00114">
    <property type="entry name" value="LIGANc"/>
    <property type="match status" value="1"/>
</dbReference>
<organism evidence="16 17">
    <name type="scientific">candidate division NPL-UPA2 bacterium Unc8</name>
    <dbReference type="NCBI Taxonomy" id="1980939"/>
    <lineage>
        <taxon>Bacteria</taxon>
    </lineage>
</organism>
<dbReference type="FunFam" id="3.30.470.30:FF:000001">
    <property type="entry name" value="DNA ligase"/>
    <property type="match status" value="1"/>
</dbReference>
<comment type="catalytic activity">
    <reaction evidence="12 14">
        <text>NAD(+) + (deoxyribonucleotide)n-3'-hydroxyl + 5'-phospho-(deoxyribonucleotide)m = (deoxyribonucleotide)n+m + AMP + beta-nicotinamide D-nucleotide.</text>
        <dbReference type="EC" id="6.5.1.2"/>
    </reaction>
</comment>
<dbReference type="InterPro" id="IPR010994">
    <property type="entry name" value="RuvA_2-like"/>
</dbReference>
<evidence type="ECO:0000256" key="2">
    <source>
        <dbReference type="ARBA" id="ARBA00012722"/>
    </source>
</evidence>
<feature type="binding site" evidence="14">
    <location>
        <position position="293"/>
    </location>
    <ligand>
        <name>NAD(+)</name>
        <dbReference type="ChEBI" id="CHEBI:57540"/>
    </ligand>
</feature>
<dbReference type="HAMAP" id="MF_01588">
    <property type="entry name" value="DNA_ligase_A"/>
    <property type="match status" value="1"/>
</dbReference>
<feature type="binding site" evidence="14">
    <location>
        <position position="414"/>
    </location>
    <ligand>
        <name>Zn(2+)</name>
        <dbReference type="ChEBI" id="CHEBI:29105"/>
    </ligand>
</feature>
<dbReference type="SUPFAM" id="SSF50249">
    <property type="entry name" value="Nucleic acid-binding proteins"/>
    <property type="match status" value="1"/>
</dbReference>
<dbReference type="SUPFAM" id="SSF56091">
    <property type="entry name" value="DNA ligase/mRNA capping enzyme, catalytic domain"/>
    <property type="match status" value="1"/>
</dbReference>
<dbReference type="Pfam" id="PF14520">
    <property type="entry name" value="HHH_5"/>
    <property type="match status" value="1"/>
</dbReference>
<evidence type="ECO:0000256" key="7">
    <source>
        <dbReference type="ARBA" id="ARBA00022763"/>
    </source>
</evidence>
<evidence type="ECO:0000256" key="8">
    <source>
        <dbReference type="ARBA" id="ARBA00022833"/>
    </source>
</evidence>
<dbReference type="InterPro" id="IPR013840">
    <property type="entry name" value="DNAligase_N"/>
</dbReference>
<dbReference type="PANTHER" id="PTHR23389">
    <property type="entry name" value="CHROMOSOME TRANSMISSION FIDELITY FACTOR 18"/>
    <property type="match status" value="1"/>
</dbReference>
<evidence type="ECO:0000256" key="9">
    <source>
        <dbReference type="ARBA" id="ARBA00022842"/>
    </source>
</evidence>
<dbReference type="Pfam" id="PF01653">
    <property type="entry name" value="DNA_ligase_aden"/>
    <property type="match status" value="1"/>
</dbReference>
<dbReference type="FunFam" id="2.40.50.140:FF:000012">
    <property type="entry name" value="DNA ligase"/>
    <property type="match status" value="1"/>
</dbReference>
<evidence type="ECO:0000259" key="15">
    <source>
        <dbReference type="PROSITE" id="PS50172"/>
    </source>
</evidence>
<keyword evidence="7 14" id="KW-0227">DNA damage</keyword>
<dbReference type="PANTHER" id="PTHR23389:SF9">
    <property type="entry name" value="DNA LIGASE"/>
    <property type="match status" value="1"/>
</dbReference>
<dbReference type="InterPro" id="IPR013839">
    <property type="entry name" value="DNAligase_adenylation"/>
</dbReference>
<dbReference type="PIRSF" id="PIRSF001604">
    <property type="entry name" value="LigA"/>
    <property type="match status" value="1"/>
</dbReference>
<evidence type="ECO:0000256" key="13">
    <source>
        <dbReference type="ARBA" id="ARBA00060881"/>
    </source>
</evidence>
<dbReference type="EMBL" id="NDHY01000007">
    <property type="protein sequence ID" value="RII00114.1"/>
    <property type="molecule type" value="Genomic_DNA"/>
</dbReference>
<dbReference type="Pfam" id="PF03119">
    <property type="entry name" value="DNA_ligase_ZBD"/>
    <property type="match status" value="1"/>
</dbReference>
<evidence type="ECO:0000256" key="10">
    <source>
        <dbReference type="ARBA" id="ARBA00023027"/>
    </source>
</evidence>
<dbReference type="SUPFAM" id="SSF52113">
    <property type="entry name" value="BRCT domain"/>
    <property type="match status" value="1"/>
</dbReference>
<dbReference type="InterPro" id="IPR001679">
    <property type="entry name" value="DNA_ligase"/>
</dbReference>
<dbReference type="Gene3D" id="6.20.10.30">
    <property type="match status" value="1"/>
</dbReference>
<keyword evidence="10 14" id="KW-0520">NAD</keyword>
<protein>
    <recommendedName>
        <fullName evidence="3 14">DNA ligase</fullName>
        <ecNumber evidence="2 14">6.5.1.2</ecNumber>
    </recommendedName>
    <alternativeName>
        <fullName evidence="14">Polydeoxyribonucleotide synthase [NAD(+)]</fullName>
    </alternativeName>
</protein>
<dbReference type="InterPro" id="IPR012340">
    <property type="entry name" value="NA-bd_OB-fold"/>
</dbReference>
<evidence type="ECO:0000256" key="1">
    <source>
        <dbReference type="ARBA" id="ARBA00004067"/>
    </source>
</evidence>
<name>A0A399FVC4_UNCN2</name>
<dbReference type="Gene3D" id="1.10.287.610">
    <property type="entry name" value="Helix hairpin bin"/>
    <property type="match status" value="1"/>
</dbReference>
<dbReference type="SMART" id="SM00292">
    <property type="entry name" value="BRCT"/>
    <property type="match status" value="1"/>
</dbReference>
<dbReference type="FunFam" id="1.10.287.610:FF:000002">
    <property type="entry name" value="DNA ligase"/>
    <property type="match status" value="1"/>
</dbReference>
<reference evidence="16 17" key="1">
    <citation type="submission" date="2018-08" db="EMBL/GenBank/DDBJ databases">
        <title>Draft genome of candidate division NPL-UPA2 bacterium Unc8 that adapted to ultra-basic serpentinizing groundwater.</title>
        <authorList>
            <person name="Ishii S."/>
            <person name="Suzuki S."/>
            <person name="Nealson K.H."/>
        </authorList>
    </citation>
    <scope>NUCLEOTIDE SEQUENCE [LARGE SCALE GENOMIC DNA]</scope>
    <source>
        <strain evidence="16">Unc8</strain>
    </source>
</reference>
<dbReference type="GO" id="GO:0003911">
    <property type="term" value="F:DNA ligase (NAD+) activity"/>
    <property type="evidence" value="ECO:0007669"/>
    <property type="project" value="UniProtKB-UniRule"/>
</dbReference>
<feature type="binding site" evidence="14">
    <location>
        <position position="411"/>
    </location>
    <ligand>
        <name>Zn(2+)</name>
        <dbReference type="ChEBI" id="CHEBI:29105"/>
    </ligand>
</feature>
<feature type="binding site" evidence="14">
    <location>
        <position position="429"/>
    </location>
    <ligand>
        <name>Zn(2+)</name>
        <dbReference type="ChEBI" id="CHEBI:29105"/>
    </ligand>
</feature>
<feature type="binding site" evidence="14">
    <location>
        <position position="434"/>
    </location>
    <ligand>
        <name>Zn(2+)</name>
        <dbReference type="ChEBI" id="CHEBI:29105"/>
    </ligand>
</feature>
<accession>A0A399FVC4</accession>
<dbReference type="InterPro" id="IPR033136">
    <property type="entry name" value="DNA_ligase_CS"/>
</dbReference>
<comment type="caution">
    <text evidence="16">The sequence shown here is derived from an EMBL/GenBank/DDBJ whole genome shotgun (WGS) entry which is preliminary data.</text>
</comment>
<dbReference type="InterPro" id="IPR041663">
    <property type="entry name" value="DisA/LigA_HHH"/>
</dbReference>
<dbReference type="InterPro" id="IPR036420">
    <property type="entry name" value="BRCT_dom_sf"/>
</dbReference>
<dbReference type="EC" id="6.5.1.2" evidence="2 14"/>
<dbReference type="Gene3D" id="1.10.150.20">
    <property type="entry name" value="5' to 3' exonuclease, C-terminal subdomain"/>
    <property type="match status" value="2"/>
</dbReference>
<dbReference type="Gene3D" id="3.40.50.10190">
    <property type="entry name" value="BRCT domain"/>
    <property type="match status" value="1"/>
</dbReference>